<evidence type="ECO:0000313" key="3">
    <source>
        <dbReference type="Proteomes" id="UP000186705"/>
    </source>
</evidence>
<dbReference type="AlphaFoldDB" id="A0A1U7NKK4"/>
<reference evidence="2 3" key="1">
    <citation type="submission" date="2016-11" db="EMBL/GenBank/DDBJ databases">
        <title>Description of two novel members of the family Erysipelotrichaceae: Ileibacterium lipovorans gen. nov., sp. nov. and Dubosiella newyorkensis, gen. nov., sp. nov.</title>
        <authorList>
            <person name="Cox L.M."/>
            <person name="Sohn J."/>
            <person name="Tyrrell K.L."/>
            <person name="Citron D.M."/>
            <person name="Lawson P.A."/>
            <person name="Patel N.B."/>
            <person name="Iizumi T."/>
            <person name="Perez-Perez G.I."/>
            <person name="Goldstein E.J."/>
            <person name="Blaser M.J."/>
        </authorList>
    </citation>
    <scope>NUCLEOTIDE SEQUENCE [LARGE SCALE GENOMIC DNA]</scope>
    <source>
        <strain evidence="2 3">NYU-BL-A4</strain>
    </source>
</reference>
<evidence type="ECO:0000256" key="1">
    <source>
        <dbReference type="SAM" id="Phobius"/>
    </source>
</evidence>
<comment type="caution">
    <text evidence="2">The sequence shown here is derived from an EMBL/GenBank/DDBJ whole genome shotgun (WGS) entry which is preliminary data.</text>
</comment>
<keyword evidence="3" id="KW-1185">Reference proteome</keyword>
<keyword evidence="1" id="KW-0812">Transmembrane</keyword>
<protein>
    <submittedName>
        <fullName evidence="2">Uncharacterized protein</fullName>
    </submittedName>
</protein>
<proteinExistence type="predicted"/>
<sequence>MLKSRDIKTFFHYIIIQLIAKKIKKQVGSLLLYFGLMILQLSEFLEEYFNKMFTFYHPLGILHIRSQYVLLGNIMMLSYATCIRSLDDLCFLTVFN</sequence>
<accession>A0A1U7NKK4</accession>
<feature type="transmembrane region" description="Helical" evidence="1">
    <location>
        <begin position="65"/>
        <end position="83"/>
    </location>
</feature>
<organism evidence="2 3">
    <name type="scientific">Dubosiella newyorkensis</name>
    <dbReference type="NCBI Taxonomy" id="1862672"/>
    <lineage>
        <taxon>Bacteria</taxon>
        <taxon>Bacillati</taxon>
        <taxon>Bacillota</taxon>
        <taxon>Erysipelotrichia</taxon>
        <taxon>Erysipelotrichales</taxon>
        <taxon>Erysipelotrichaceae</taxon>
        <taxon>Dubosiella</taxon>
    </lineage>
</organism>
<name>A0A1U7NKK4_9FIRM</name>
<evidence type="ECO:0000313" key="2">
    <source>
        <dbReference type="EMBL" id="OLU44866.1"/>
    </source>
</evidence>
<feature type="transmembrane region" description="Helical" evidence="1">
    <location>
        <begin position="27"/>
        <end position="45"/>
    </location>
</feature>
<gene>
    <name evidence="2" type="ORF">BO225_09705</name>
</gene>
<dbReference type="Proteomes" id="UP000186705">
    <property type="component" value="Unassembled WGS sequence"/>
</dbReference>
<dbReference type="EMBL" id="MPKA01000093">
    <property type="protein sequence ID" value="OLU44866.1"/>
    <property type="molecule type" value="Genomic_DNA"/>
</dbReference>
<dbReference type="STRING" id="1862672.BO225_09705"/>
<keyword evidence="1" id="KW-1133">Transmembrane helix</keyword>
<keyword evidence="1" id="KW-0472">Membrane</keyword>